<dbReference type="AlphaFoldDB" id="A0A183A574"/>
<dbReference type="OrthoDB" id="6269842at2759"/>
<feature type="compositionally biased region" description="Polar residues" evidence="1">
    <location>
        <begin position="141"/>
        <end position="150"/>
    </location>
</feature>
<dbReference type="InterPro" id="IPR049813">
    <property type="entry name" value="Elp-1-like_TD"/>
</dbReference>
<sequence length="276" mass="29584">MANLRHNSLQFKEEAGLLDRVADLEKRSAEQANELACLRSSLADCLRRIGLLESSKGTALCQTRSSNTITNKRVTHGTGSGSGTNRAPPPRVDIPSSGRHTSTKSRGGPSATASSPSARDAPLHTPHQRSGSKSPRLSSSTNALDRQSGSGVARRGRLGMSPPRVVASQIEASRGGRASPLHPTAWKPGGQAICTVPRDLTPSFPRKRASLSPPIHENVQVAIRGEWNNGQYTFILPLLGYEPSHEGTVDYTSTTRLAPTYCNRLRNAQLLIGIMV</sequence>
<keyword evidence="3" id="KW-1185">Reference proteome</keyword>
<evidence type="ECO:0000313" key="2">
    <source>
        <dbReference type="EMBL" id="VDP65432.1"/>
    </source>
</evidence>
<evidence type="ECO:0000313" key="3">
    <source>
        <dbReference type="Proteomes" id="UP000272942"/>
    </source>
</evidence>
<feature type="region of interest" description="Disordered" evidence="1">
    <location>
        <begin position="70"/>
        <end position="163"/>
    </location>
</feature>
<feature type="compositionally biased region" description="Low complexity" evidence="1">
    <location>
        <begin position="131"/>
        <end position="140"/>
    </location>
</feature>
<reference evidence="4" key="1">
    <citation type="submission" date="2016-06" db="UniProtKB">
        <authorList>
            <consortium name="WormBaseParasite"/>
        </authorList>
    </citation>
    <scope>IDENTIFICATION</scope>
</reference>
<evidence type="ECO:0000256" key="1">
    <source>
        <dbReference type="SAM" id="MobiDB-lite"/>
    </source>
</evidence>
<dbReference type="WBParaSite" id="ECPE_0000210901-mRNA-1">
    <property type="protein sequence ID" value="ECPE_0000210901-mRNA-1"/>
    <property type="gene ID" value="ECPE_0000210901"/>
</dbReference>
<dbReference type="CDD" id="cd21931">
    <property type="entry name" value="TD_EMAP-like"/>
    <property type="match status" value="1"/>
</dbReference>
<protein>
    <submittedName>
        <fullName evidence="2 4">Uncharacterized protein</fullName>
    </submittedName>
</protein>
<dbReference type="EMBL" id="UZAN01039416">
    <property type="protein sequence ID" value="VDP65432.1"/>
    <property type="molecule type" value="Genomic_DNA"/>
</dbReference>
<gene>
    <name evidence="2" type="ORF">ECPE_LOCUS2109</name>
</gene>
<evidence type="ECO:0000313" key="4">
    <source>
        <dbReference type="WBParaSite" id="ECPE_0000210901-mRNA-1"/>
    </source>
</evidence>
<feature type="compositionally biased region" description="Low complexity" evidence="1">
    <location>
        <begin position="105"/>
        <end position="119"/>
    </location>
</feature>
<organism evidence="4">
    <name type="scientific">Echinostoma caproni</name>
    <dbReference type="NCBI Taxonomy" id="27848"/>
    <lineage>
        <taxon>Eukaryota</taxon>
        <taxon>Metazoa</taxon>
        <taxon>Spiralia</taxon>
        <taxon>Lophotrochozoa</taxon>
        <taxon>Platyhelminthes</taxon>
        <taxon>Trematoda</taxon>
        <taxon>Digenea</taxon>
        <taxon>Plagiorchiida</taxon>
        <taxon>Echinostomata</taxon>
        <taxon>Echinostomatoidea</taxon>
        <taxon>Echinostomatidae</taxon>
        <taxon>Echinostoma</taxon>
    </lineage>
</organism>
<dbReference type="Proteomes" id="UP000272942">
    <property type="component" value="Unassembled WGS sequence"/>
</dbReference>
<name>A0A183A574_9TREM</name>
<reference evidence="2 3" key="2">
    <citation type="submission" date="2018-11" db="EMBL/GenBank/DDBJ databases">
        <authorList>
            <consortium name="Pathogen Informatics"/>
        </authorList>
    </citation>
    <scope>NUCLEOTIDE SEQUENCE [LARGE SCALE GENOMIC DNA]</scope>
    <source>
        <strain evidence="2 3">Egypt</strain>
    </source>
</reference>
<proteinExistence type="predicted"/>
<accession>A0A183A574</accession>